<evidence type="ECO:0000256" key="1">
    <source>
        <dbReference type="SAM" id="MobiDB-lite"/>
    </source>
</evidence>
<comment type="caution">
    <text evidence="2">The sequence shown here is derived from an EMBL/GenBank/DDBJ whole genome shotgun (WGS) entry which is preliminary data.</text>
</comment>
<gene>
    <name evidence="2" type="ORF">EMPS_03956</name>
</gene>
<dbReference type="Proteomes" id="UP000827284">
    <property type="component" value="Unassembled WGS sequence"/>
</dbReference>
<accession>A0A9P3LUX5</accession>
<dbReference type="OrthoDB" id="58379at2759"/>
<reference evidence="2" key="2">
    <citation type="journal article" date="2022" name="Microbiol. Resour. Announc.">
        <title>Whole-Genome Sequence of Entomortierella parvispora E1425, a Mucoromycotan Fungus Associated with Burkholderiaceae-Related Endosymbiotic Bacteria.</title>
        <authorList>
            <person name="Herlambang A."/>
            <person name="Guo Y."/>
            <person name="Takashima Y."/>
            <person name="Narisawa K."/>
            <person name="Ohta H."/>
            <person name="Nishizawa T."/>
        </authorList>
    </citation>
    <scope>NUCLEOTIDE SEQUENCE</scope>
    <source>
        <strain evidence="2">E1425</strain>
    </source>
</reference>
<proteinExistence type="predicted"/>
<reference evidence="2" key="1">
    <citation type="submission" date="2021-11" db="EMBL/GenBank/DDBJ databases">
        <authorList>
            <person name="Herlambang A."/>
            <person name="Guo Y."/>
            <person name="Takashima Y."/>
            <person name="Nishizawa T."/>
        </authorList>
    </citation>
    <scope>NUCLEOTIDE SEQUENCE</scope>
    <source>
        <strain evidence="2">E1425</strain>
    </source>
</reference>
<feature type="region of interest" description="Disordered" evidence="1">
    <location>
        <begin position="1"/>
        <end position="73"/>
    </location>
</feature>
<dbReference type="AlphaFoldDB" id="A0A9P3LUX5"/>
<name>A0A9P3LUX5_9FUNG</name>
<dbReference type="EMBL" id="BQFW01000005">
    <property type="protein sequence ID" value="GJJ71606.1"/>
    <property type="molecule type" value="Genomic_DNA"/>
</dbReference>
<keyword evidence="3" id="KW-1185">Reference proteome</keyword>
<sequence>MKGNTPWAAVEQEPAPPSYNTLPQVQTPVQYETPVRANSVSSVGQTRPRTLESSASSGSFTESNSYHHQQASSLGTITDQTMALPAPTTSASFTHKNVRISTVALAGKDKIRLIGTPAYLTPELRIAIQSSWGTIQRESSYGGSHEFKLQGNPWGASPGPDLVRSQRLILAILEAMARLGWDLVLSTDISQRQRDQDTLYFEQNATFASDDANSGDGTKAPSRTANVEMFAVCFHKSDKIRVLAMAIPQTQKVTALVKQAVASQWKYKIQRERDYCGVFELKLQGNPFWSGGEEFVQGRMVLAQMLANFRAEGYRVYGSVCIGPGSEDDQVDFWIFRRADLFWG</sequence>
<dbReference type="PANTHER" id="PTHR38696:SF1">
    <property type="entry name" value="MEDIATOR OF RNA POLYMERASE II TRANSCRIPTION SUBUNIT 13"/>
    <property type="match status" value="1"/>
</dbReference>
<dbReference type="PANTHER" id="PTHR38696">
    <property type="entry name" value="MEDIATOR OF RNA POLYMERASE II TRANSCRIPTION SUBUNIT 13"/>
    <property type="match status" value="1"/>
</dbReference>
<organism evidence="2 3">
    <name type="scientific">Entomortierella parvispora</name>
    <dbReference type="NCBI Taxonomy" id="205924"/>
    <lineage>
        <taxon>Eukaryota</taxon>
        <taxon>Fungi</taxon>
        <taxon>Fungi incertae sedis</taxon>
        <taxon>Mucoromycota</taxon>
        <taxon>Mortierellomycotina</taxon>
        <taxon>Mortierellomycetes</taxon>
        <taxon>Mortierellales</taxon>
        <taxon>Mortierellaceae</taxon>
        <taxon>Entomortierella</taxon>
    </lineage>
</organism>
<feature type="compositionally biased region" description="Low complexity" evidence="1">
    <location>
        <begin position="53"/>
        <end position="64"/>
    </location>
</feature>
<protein>
    <submittedName>
        <fullName evidence="2">Uncharacterized protein</fullName>
    </submittedName>
</protein>
<evidence type="ECO:0000313" key="3">
    <source>
        <dbReference type="Proteomes" id="UP000827284"/>
    </source>
</evidence>
<evidence type="ECO:0000313" key="2">
    <source>
        <dbReference type="EMBL" id="GJJ71606.1"/>
    </source>
</evidence>
<feature type="compositionally biased region" description="Polar residues" evidence="1">
    <location>
        <begin position="18"/>
        <end position="52"/>
    </location>
</feature>